<proteinExistence type="predicted"/>
<dbReference type="Proteomes" id="UP000663879">
    <property type="component" value="Unassembled WGS sequence"/>
</dbReference>
<evidence type="ECO:0000313" key="2">
    <source>
        <dbReference type="Proteomes" id="UP000663879"/>
    </source>
</evidence>
<comment type="caution">
    <text evidence="1">The sequence shown here is derived from an EMBL/GenBank/DDBJ whole genome shotgun (WGS) entry which is preliminary data.</text>
</comment>
<dbReference type="EMBL" id="CAJNOC010010815">
    <property type="protein sequence ID" value="CAF1143257.1"/>
    <property type="molecule type" value="Genomic_DNA"/>
</dbReference>
<name>A0A814SCN4_9BILA</name>
<organism evidence="1 2">
    <name type="scientific">Brachionus calyciflorus</name>
    <dbReference type="NCBI Taxonomy" id="104777"/>
    <lineage>
        <taxon>Eukaryota</taxon>
        <taxon>Metazoa</taxon>
        <taxon>Spiralia</taxon>
        <taxon>Gnathifera</taxon>
        <taxon>Rotifera</taxon>
        <taxon>Eurotatoria</taxon>
        <taxon>Monogononta</taxon>
        <taxon>Pseudotrocha</taxon>
        <taxon>Ploima</taxon>
        <taxon>Brachionidae</taxon>
        <taxon>Brachionus</taxon>
    </lineage>
</organism>
<dbReference type="AlphaFoldDB" id="A0A814SCN4"/>
<protein>
    <submittedName>
        <fullName evidence="1">Uncharacterized protein</fullName>
    </submittedName>
</protein>
<feature type="non-terminal residue" evidence="1">
    <location>
        <position position="49"/>
    </location>
</feature>
<gene>
    <name evidence="1" type="ORF">OXX778_LOCUS22986</name>
</gene>
<reference evidence="1" key="1">
    <citation type="submission" date="2021-02" db="EMBL/GenBank/DDBJ databases">
        <authorList>
            <person name="Nowell W R."/>
        </authorList>
    </citation>
    <scope>NUCLEOTIDE SEQUENCE</scope>
    <source>
        <strain evidence="1">Ploen Becks lab</strain>
    </source>
</reference>
<evidence type="ECO:0000313" key="1">
    <source>
        <dbReference type="EMBL" id="CAF1143257.1"/>
    </source>
</evidence>
<sequence>MLSDFIIADKLLCLFELNENEWENALNNEPILKNELTIEFLPKSATSLI</sequence>
<keyword evidence="2" id="KW-1185">Reference proteome</keyword>
<accession>A0A814SCN4</accession>